<protein>
    <submittedName>
        <fullName evidence="1">Uncharacterized protein</fullName>
    </submittedName>
</protein>
<reference evidence="2" key="1">
    <citation type="journal article" date="2019" name="Int. J. Syst. Evol. Microbiol.">
        <title>The Global Catalogue of Microorganisms (GCM) 10K type strain sequencing project: providing services to taxonomists for standard genome sequencing and annotation.</title>
        <authorList>
            <consortium name="The Broad Institute Genomics Platform"/>
            <consortium name="The Broad Institute Genome Sequencing Center for Infectious Disease"/>
            <person name="Wu L."/>
            <person name="Ma J."/>
        </authorList>
    </citation>
    <scope>NUCLEOTIDE SEQUENCE [LARGE SCALE GENOMIC DNA]</scope>
    <source>
        <strain evidence="2">DT92</strain>
    </source>
</reference>
<gene>
    <name evidence="1" type="ORF">ACFSJT_07410</name>
</gene>
<dbReference type="RefSeq" id="WP_378319604.1">
    <property type="nucleotide sequence ID" value="NZ_JBHUHY010000004.1"/>
</dbReference>
<proteinExistence type="predicted"/>
<sequence length="248" mass="28939">MKIGFKVFLRTENFEISTIEEILRSENALFKITKYGYTEPVRNKFEDDTKEVVEMYENNYSLILKGSNKFWLSSSIFPEGISIWAGEVELKETKVDSISELINFVQLFSRNNQLLFGNIKSVEENDQKHKKVEGSGVGWEGASIWDFFEFLPGIYWYTIFGRELVNAIGRENFDNIKGVVRTDPGDESLAFHLNEPIIPDDWQKRLAIENEIAQIIRKDLFYNKETNKDNLSYPEKFKDYIMTFGPGY</sequence>
<comment type="caution">
    <text evidence="1">The sequence shown here is derived from an EMBL/GenBank/DDBJ whole genome shotgun (WGS) entry which is preliminary data.</text>
</comment>
<evidence type="ECO:0000313" key="2">
    <source>
        <dbReference type="Proteomes" id="UP001597344"/>
    </source>
</evidence>
<evidence type="ECO:0000313" key="1">
    <source>
        <dbReference type="EMBL" id="MFD2186616.1"/>
    </source>
</evidence>
<organism evidence="1 2">
    <name type="scientific">Aquimarina celericrescens</name>
    <dbReference type="NCBI Taxonomy" id="1964542"/>
    <lineage>
        <taxon>Bacteria</taxon>
        <taxon>Pseudomonadati</taxon>
        <taxon>Bacteroidota</taxon>
        <taxon>Flavobacteriia</taxon>
        <taxon>Flavobacteriales</taxon>
        <taxon>Flavobacteriaceae</taxon>
        <taxon>Aquimarina</taxon>
    </lineage>
</organism>
<dbReference type="Proteomes" id="UP001597344">
    <property type="component" value="Unassembled WGS sequence"/>
</dbReference>
<dbReference type="EMBL" id="JBHUHY010000004">
    <property type="protein sequence ID" value="MFD2186616.1"/>
    <property type="molecule type" value="Genomic_DNA"/>
</dbReference>
<keyword evidence="2" id="KW-1185">Reference proteome</keyword>
<name>A0ABW5AV64_9FLAO</name>
<accession>A0ABW5AV64</accession>